<dbReference type="PANTHER" id="PTHR30575:SF0">
    <property type="entry name" value="XAA-ARG DIPEPTIDASE"/>
    <property type="match status" value="1"/>
</dbReference>
<dbReference type="InterPro" id="IPR036264">
    <property type="entry name" value="Bact_exopeptidase_dim_dom"/>
</dbReference>
<evidence type="ECO:0000256" key="1">
    <source>
        <dbReference type="ARBA" id="ARBA00006247"/>
    </source>
</evidence>
<dbReference type="InterPro" id="IPR017439">
    <property type="entry name" value="Amidohydrolase"/>
</dbReference>
<dbReference type="FunFam" id="3.30.70.360:FF:000004">
    <property type="entry name" value="Peptidase M20 domain-containing protein 2"/>
    <property type="match status" value="1"/>
</dbReference>
<evidence type="ECO:0000256" key="2">
    <source>
        <dbReference type="SAM" id="MobiDB-lite"/>
    </source>
</evidence>
<dbReference type="Gene3D" id="3.30.70.360">
    <property type="match status" value="1"/>
</dbReference>
<dbReference type="VEuPathDB" id="FungiDB:PV07_09600"/>
<dbReference type="HOGENOM" id="CLU_519713_0_0_1"/>
<accession>A0A0D2C7U3</accession>
<reference evidence="3 4" key="1">
    <citation type="submission" date="2015-01" db="EMBL/GenBank/DDBJ databases">
        <title>The Genome Sequence of Cladophialophora immunda CBS83496.</title>
        <authorList>
            <consortium name="The Broad Institute Genomics Platform"/>
            <person name="Cuomo C."/>
            <person name="de Hoog S."/>
            <person name="Gorbushina A."/>
            <person name="Stielow B."/>
            <person name="Teixiera M."/>
            <person name="Abouelleil A."/>
            <person name="Chapman S.B."/>
            <person name="Priest M."/>
            <person name="Young S.K."/>
            <person name="Wortman J."/>
            <person name="Nusbaum C."/>
            <person name="Birren B."/>
        </authorList>
    </citation>
    <scope>NUCLEOTIDE SEQUENCE [LARGE SCALE GENOMIC DNA]</scope>
    <source>
        <strain evidence="3 4">CBS 83496</strain>
    </source>
</reference>
<feature type="region of interest" description="Disordered" evidence="2">
    <location>
        <begin position="338"/>
        <end position="358"/>
    </location>
</feature>
<dbReference type="GO" id="GO:0016805">
    <property type="term" value="F:dipeptidase activity"/>
    <property type="evidence" value="ECO:0007669"/>
    <property type="project" value="TreeGrafter"/>
</dbReference>
<dbReference type="Gene3D" id="3.40.630.10">
    <property type="entry name" value="Zn peptidases"/>
    <property type="match status" value="1"/>
</dbReference>
<dbReference type="EMBL" id="KN847044">
    <property type="protein sequence ID" value="KIW26510.1"/>
    <property type="molecule type" value="Genomic_DNA"/>
</dbReference>
<organism evidence="3 4">
    <name type="scientific">Cladophialophora immunda</name>
    <dbReference type="NCBI Taxonomy" id="569365"/>
    <lineage>
        <taxon>Eukaryota</taxon>
        <taxon>Fungi</taxon>
        <taxon>Dikarya</taxon>
        <taxon>Ascomycota</taxon>
        <taxon>Pezizomycotina</taxon>
        <taxon>Eurotiomycetes</taxon>
        <taxon>Chaetothyriomycetidae</taxon>
        <taxon>Chaetothyriales</taxon>
        <taxon>Herpotrichiellaceae</taxon>
        <taxon>Cladophialophora</taxon>
    </lineage>
</organism>
<dbReference type="GeneID" id="27348794"/>
<sequence length="524" mass="56668">MAGPGSSNAASDANVAQSLKVSLDAIDAADPQLRELNRTIHDNPELAYQEFFAAKTISAFLRKEGFAVTEQTYGLDTSFTCEVGQGGPLVIICAEYDALPGIGHACGHNLIATSSIAAFLGAAAALQSSSGRIPGRVRLLGTPAEEGGGGKCKLIEAGAFREPDIVAAIMAHPVTAHQFSGGFTGLAGLKFIASHKFRVEYRGRQAHAAGEPWNGVNALDAAVSAYNSVSMLRQQMRPDERVHGVVEDGGTVPNVITAYTRMNWYVRAPNMERADQLLDKVHKCCEAAAAATGCEIKYIPAPTYKNLRVNLPLCRQYVEDMATLGEKIMVKNDESYTASTDMGKKKTPFPSTNANCTKEGPIVKNHPLVPMEIPKSLSLCTSITNQNGGWSAQETSRSRSPASTARSPSPRTPMSPCTTPGSRATRPRTRRTGRRSSAPRGWRCWRCACSRTLSSRRKRGRILRTWMSDRACHVNEWTGGRPSRELGSALYVLTSLTTNPGDRCSYDHLNLGIGWIVRDAQKVN</sequence>
<dbReference type="InterPro" id="IPR052030">
    <property type="entry name" value="Peptidase_M20/M20A_hydrolases"/>
</dbReference>
<name>A0A0D2C7U3_9EURO</name>
<dbReference type="Proteomes" id="UP000054466">
    <property type="component" value="Unassembled WGS sequence"/>
</dbReference>
<dbReference type="OrthoDB" id="6119954at2759"/>
<feature type="compositionally biased region" description="Low complexity" evidence="2">
    <location>
        <begin position="398"/>
        <end position="424"/>
    </location>
</feature>
<proteinExistence type="inferred from homology"/>
<keyword evidence="4" id="KW-1185">Reference proteome</keyword>
<dbReference type="RefSeq" id="XP_016246726.1">
    <property type="nucleotide sequence ID" value="XM_016396870.1"/>
</dbReference>
<evidence type="ECO:0000313" key="3">
    <source>
        <dbReference type="EMBL" id="KIW26510.1"/>
    </source>
</evidence>
<comment type="similarity">
    <text evidence="1">Belongs to the peptidase M20A family.</text>
</comment>
<dbReference type="CDD" id="cd05672">
    <property type="entry name" value="M20_ACY1L2-like"/>
    <property type="match status" value="1"/>
</dbReference>
<dbReference type="NCBIfam" id="TIGR01891">
    <property type="entry name" value="amidohydrolases"/>
    <property type="match status" value="1"/>
</dbReference>
<feature type="compositionally biased region" description="Basic residues" evidence="2">
    <location>
        <begin position="425"/>
        <end position="434"/>
    </location>
</feature>
<evidence type="ECO:0000313" key="4">
    <source>
        <dbReference type="Proteomes" id="UP000054466"/>
    </source>
</evidence>
<protein>
    <submittedName>
        <fullName evidence="3">Uncharacterized protein</fullName>
    </submittedName>
</protein>
<feature type="region of interest" description="Disordered" evidence="2">
    <location>
        <begin position="388"/>
        <end position="438"/>
    </location>
</feature>
<dbReference type="PANTHER" id="PTHR30575">
    <property type="entry name" value="PEPTIDASE M20"/>
    <property type="match status" value="1"/>
</dbReference>
<gene>
    <name evidence="3" type="ORF">PV07_09600</name>
</gene>
<dbReference type="AlphaFoldDB" id="A0A0D2C7U3"/>
<dbReference type="Pfam" id="PF01546">
    <property type="entry name" value="Peptidase_M20"/>
    <property type="match status" value="1"/>
</dbReference>
<dbReference type="InterPro" id="IPR002933">
    <property type="entry name" value="Peptidase_M20"/>
</dbReference>
<dbReference type="SUPFAM" id="SSF55031">
    <property type="entry name" value="Bacterial exopeptidase dimerisation domain"/>
    <property type="match status" value="1"/>
</dbReference>
<dbReference type="SUPFAM" id="SSF53187">
    <property type="entry name" value="Zn-dependent exopeptidases"/>
    <property type="match status" value="1"/>
</dbReference>